<dbReference type="GO" id="GO:0071044">
    <property type="term" value="P:histone mRNA catabolic process"/>
    <property type="evidence" value="ECO:0007669"/>
    <property type="project" value="TreeGrafter"/>
</dbReference>
<keyword evidence="9" id="KW-1185">Reference proteome</keyword>
<evidence type="ECO:0000256" key="1">
    <source>
        <dbReference type="ARBA" id="ARBA00004123"/>
    </source>
</evidence>
<dbReference type="OrthoDB" id="2250022at2759"/>
<dbReference type="GO" id="GO:0000467">
    <property type="term" value="P:exonucleolytic trimming to generate mature 3'-end of 5.8S rRNA from tricistronic rRNA transcript (SSU-rRNA, 5.8S rRNA, LSU-rRNA)"/>
    <property type="evidence" value="ECO:0007669"/>
    <property type="project" value="InterPro"/>
</dbReference>
<dbReference type="InterPro" id="IPR036397">
    <property type="entry name" value="RNaseH_sf"/>
</dbReference>
<evidence type="ECO:0000256" key="2">
    <source>
        <dbReference type="ARBA" id="ARBA00022552"/>
    </source>
</evidence>
<comment type="subcellular location">
    <subcellularLocation>
        <location evidence="1">Nucleus</location>
    </subcellularLocation>
</comment>
<dbReference type="InterPro" id="IPR045092">
    <property type="entry name" value="Rrp6-like"/>
</dbReference>
<dbReference type="GO" id="GO:0005730">
    <property type="term" value="C:nucleolus"/>
    <property type="evidence" value="ECO:0007669"/>
    <property type="project" value="TreeGrafter"/>
</dbReference>
<dbReference type="GO" id="GO:0071036">
    <property type="term" value="P:nuclear polyadenylation-dependent snoRNA catabolic process"/>
    <property type="evidence" value="ECO:0007669"/>
    <property type="project" value="TreeGrafter"/>
</dbReference>
<evidence type="ECO:0000256" key="3">
    <source>
        <dbReference type="ARBA" id="ARBA00022835"/>
    </source>
</evidence>
<keyword evidence="2" id="KW-0698">rRNA processing</keyword>
<dbReference type="Pfam" id="PF08066">
    <property type="entry name" value="PMC2NT"/>
    <property type="match status" value="1"/>
</dbReference>
<feature type="compositionally biased region" description="Polar residues" evidence="6">
    <location>
        <begin position="123"/>
        <end position="149"/>
    </location>
</feature>
<accession>A0A316VB64</accession>
<dbReference type="InterPro" id="IPR012588">
    <property type="entry name" value="Exosome-assoc_fac_Rrp6_N"/>
</dbReference>
<dbReference type="Gene3D" id="3.30.420.10">
    <property type="entry name" value="Ribonuclease H-like superfamily/Ribonuclease H"/>
    <property type="match status" value="1"/>
</dbReference>
<dbReference type="AlphaFoldDB" id="A0A316VB64"/>
<gene>
    <name evidence="8" type="ORF">FA14DRAFT_161765</name>
</gene>
<feature type="compositionally biased region" description="Basic residues" evidence="6">
    <location>
        <begin position="770"/>
        <end position="780"/>
    </location>
</feature>
<name>A0A316VB64_9BASI</name>
<evidence type="ECO:0000313" key="9">
    <source>
        <dbReference type="Proteomes" id="UP000245771"/>
    </source>
</evidence>
<dbReference type="InParanoid" id="A0A316VB64"/>
<dbReference type="InterPro" id="IPR012337">
    <property type="entry name" value="RNaseH-like_sf"/>
</dbReference>
<sequence>MTSPPDPSTSTLSYLQHLQGRVHPLTQAAAQIPNPSDLSFHRSLDKQLTKDLNETKNELVSTIQSLLSCIDTAYAGPQEDGMKVNIDDLVDANAFERNLGDTIDTLLERTDMRLDEYQGKIPIQQNSKRASSSLRNGKAQDSTSANPDSTIPVLGPLPSHILNAPIKPLPQTKFSVKPDNSRSTIWKHSLTQKPHAQVPLTWRAPSLEGEEEAARSAGIRQGMYCAEGDPRFNPYYLEINSFAPPSHALQVPTLENLVAPPPLIKDEPEAGPIPFIWVNDQKSFDYLYDHLMEERVKEIAVDVEHHQYRSYQGLVCLVQISTRWKDFIIDALSPVIRQISTKLNDAFADPAKVKILHGAEHDVLWLQRDLGLYLVGLFDTYHATNVLQFPQHGLAYLLSRYIDFVADKRYQRADWRIRPLPKEMMYYARSDTHTLVHIYDCLRFEIEKQQGSVGIRTVFELSKRTAQKTYAKEQWNDSNDSREGWRNSWRQLGGIEALDTDARWDREGITGLTQTERLFRALHNWRDEVARLEDESPKFILGSHNLLNLASRAPQKSESVLAIVGQSFKRRVPDLLNLISAEIIAFERAQADKAAKQKELLESAASGNALDDEEMGEVVHRDADVGRLKEMLLWPTNETRNTLSAPTPSSSSLASMLFKTNANQNESGVGAAATKMAKSLFAPASTVAASQQLLQGIRSDLTSALGSLLTGDQSATMSNDDTEVRGKKIAEAVAEPPKVQQDTESENKKTDAVAEQDVSDTVMDDGVLRNVRKTKGKKSSGKASSSNNARNADDVPSDDTPAQSVPSSEGEEKKQKKRKWTKEEKAQRKRQQEDALSNVEPFDYTTANSVLDAKSATPTNTSRQQKPSKKKGEGKSANNSPANNKGRYANVPVGRDRREQAGGKSMTFSR</sequence>
<dbReference type="Pfam" id="PF00570">
    <property type="entry name" value="HRDC"/>
    <property type="match status" value="1"/>
</dbReference>
<dbReference type="STRING" id="1280837.A0A316VB64"/>
<dbReference type="GO" id="GO:0000176">
    <property type="term" value="C:nuclear exosome (RNase complex)"/>
    <property type="evidence" value="ECO:0007669"/>
    <property type="project" value="InterPro"/>
</dbReference>
<keyword evidence="3" id="KW-0271">Exosome</keyword>
<dbReference type="Proteomes" id="UP000245771">
    <property type="component" value="Unassembled WGS sequence"/>
</dbReference>
<evidence type="ECO:0000256" key="4">
    <source>
        <dbReference type="ARBA" id="ARBA00023242"/>
    </source>
</evidence>
<dbReference type="GO" id="GO:0071038">
    <property type="term" value="P:TRAMP-dependent tRNA surveillance pathway"/>
    <property type="evidence" value="ECO:0007669"/>
    <property type="project" value="TreeGrafter"/>
</dbReference>
<dbReference type="FunCoup" id="A0A316VB64">
    <property type="interactions" value="695"/>
</dbReference>
<reference evidence="8 9" key="1">
    <citation type="journal article" date="2018" name="Mol. Biol. Evol.">
        <title>Broad Genomic Sampling Reveals a Smut Pathogenic Ancestry of the Fungal Clade Ustilaginomycotina.</title>
        <authorList>
            <person name="Kijpornyongpan T."/>
            <person name="Mondo S.J."/>
            <person name="Barry K."/>
            <person name="Sandor L."/>
            <person name="Lee J."/>
            <person name="Lipzen A."/>
            <person name="Pangilinan J."/>
            <person name="LaButti K."/>
            <person name="Hainaut M."/>
            <person name="Henrissat B."/>
            <person name="Grigoriev I.V."/>
            <person name="Spatafora J.W."/>
            <person name="Aime M.C."/>
        </authorList>
    </citation>
    <scope>NUCLEOTIDE SEQUENCE [LARGE SCALE GENOMIC DNA]</scope>
    <source>
        <strain evidence="8 9">MCA 3882</strain>
    </source>
</reference>
<dbReference type="GeneID" id="37021064"/>
<dbReference type="SMART" id="SM00474">
    <property type="entry name" value="35EXOc"/>
    <property type="match status" value="1"/>
</dbReference>
<dbReference type="InterPro" id="IPR002121">
    <property type="entry name" value="HRDC_dom"/>
</dbReference>
<feature type="compositionally biased region" description="Polar residues" evidence="6">
    <location>
        <begin position="856"/>
        <end position="865"/>
    </location>
</feature>
<dbReference type="GO" id="GO:0000166">
    <property type="term" value="F:nucleotide binding"/>
    <property type="evidence" value="ECO:0007669"/>
    <property type="project" value="InterPro"/>
</dbReference>
<dbReference type="SMART" id="SM00341">
    <property type="entry name" value="HRDC"/>
    <property type="match status" value="1"/>
</dbReference>
<dbReference type="InterPro" id="IPR044876">
    <property type="entry name" value="HRDC_dom_sf"/>
</dbReference>
<feature type="compositionally biased region" description="Basic and acidic residues" evidence="6">
    <location>
        <begin position="821"/>
        <end position="833"/>
    </location>
</feature>
<feature type="domain" description="HRDC" evidence="7">
    <location>
        <begin position="512"/>
        <end position="593"/>
    </location>
</feature>
<organism evidence="8 9">
    <name type="scientific">Meira miltonrushii</name>
    <dbReference type="NCBI Taxonomy" id="1280837"/>
    <lineage>
        <taxon>Eukaryota</taxon>
        <taxon>Fungi</taxon>
        <taxon>Dikarya</taxon>
        <taxon>Basidiomycota</taxon>
        <taxon>Ustilaginomycotina</taxon>
        <taxon>Exobasidiomycetes</taxon>
        <taxon>Exobasidiales</taxon>
        <taxon>Brachybasidiaceae</taxon>
        <taxon>Meira</taxon>
    </lineage>
</organism>
<dbReference type="PROSITE" id="PS50967">
    <property type="entry name" value="HRDC"/>
    <property type="match status" value="1"/>
</dbReference>
<dbReference type="RefSeq" id="XP_025354640.1">
    <property type="nucleotide sequence ID" value="XM_025499283.1"/>
</dbReference>
<keyword evidence="4" id="KW-0539">Nucleus</keyword>
<dbReference type="GO" id="GO:0003727">
    <property type="term" value="F:single-stranded RNA binding"/>
    <property type="evidence" value="ECO:0007669"/>
    <property type="project" value="TreeGrafter"/>
</dbReference>
<protein>
    <recommendedName>
        <fullName evidence="7">HRDC domain-containing protein</fullName>
    </recommendedName>
</protein>
<evidence type="ECO:0000259" key="7">
    <source>
        <dbReference type="PROSITE" id="PS50967"/>
    </source>
</evidence>
<dbReference type="EMBL" id="KZ819604">
    <property type="protein sequence ID" value="PWN34338.1"/>
    <property type="molecule type" value="Genomic_DNA"/>
</dbReference>
<comment type="similarity">
    <text evidence="5">Belongs to the exosome component 10/RRP6 family.</text>
</comment>
<dbReference type="InterPro" id="IPR002562">
    <property type="entry name" value="3'-5'_exonuclease_dom"/>
</dbReference>
<dbReference type="PANTHER" id="PTHR12124:SF47">
    <property type="entry name" value="EXOSOME COMPONENT 10"/>
    <property type="match status" value="1"/>
</dbReference>
<dbReference type="GO" id="GO:0071035">
    <property type="term" value="P:nuclear polyadenylation-dependent rRNA catabolic process"/>
    <property type="evidence" value="ECO:0007669"/>
    <property type="project" value="TreeGrafter"/>
</dbReference>
<feature type="region of interest" description="Disordered" evidence="6">
    <location>
        <begin position="120"/>
        <end position="150"/>
    </location>
</feature>
<dbReference type="GO" id="GO:0000175">
    <property type="term" value="F:3'-5'-RNA exonuclease activity"/>
    <property type="evidence" value="ECO:0007669"/>
    <property type="project" value="InterPro"/>
</dbReference>
<dbReference type="GO" id="GO:0071040">
    <property type="term" value="P:nuclear polyadenylation-dependent antisense transcript catabolic process"/>
    <property type="evidence" value="ECO:0007669"/>
    <property type="project" value="TreeGrafter"/>
</dbReference>
<dbReference type="PANTHER" id="PTHR12124">
    <property type="entry name" value="POLYMYOSITIS/SCLERODERMA AUTOANTIGEN-RELATED"/>
    <property type="match status" value="1"/>
</dbReference>
<dbReference type="GO" id="GO:0071037">
    <property type="term" value="P:nuclear polyadenylation-dependent snRNA catabolic process"/>
    <property type="evidence" value="ECO:0007669"/>
    <property type="project" value="TreeGrafter"/>
</dbReference>
<evidence type="ECO:0000256" key="5">
    <source>
        <dbReference type="ARBA" id="ARBA00043957"/>
    </source>
</evidence>
<dbReference type="InterPro" id="IPR010997">
    <property type="entry name" value="HRDC-like_sf"/>
</dbReference>
<evidence type="ECO:0000256" key="6">
    <source>
        <dbReference type="SAM" id="MobiDB-lite"/>
    </source>
</evidence>
<dbReference type="SUPFAM" id="SSF53098">
    <property type="entry name" value="Ribonuclease H-like"/>
    <property type="match status" value="1"/>
</dbReference>
<dbReference type="Pfam" id="PF01612">
    <property type="entry name" value="DNA_pol_A_exo1"/>
    <property type="match status" value="1"/>
</dbReference>
<feature type="region of interest" description="Disordered" evidence="6">
    <location>
        <begin position="731"/>
        <end position="910"/>
    </location>
</feature>
<dbReference type="GO" id="GO:0071051">
    <property type="term" value="P:poly(A)-dependent snoRNA 3'-end processing"/>
    <property type="evidence" value="ECO:0007669"/>
    <property type="project" value="TreeGrafter"/>
</dbReference>
<evidence type="ECO:0000313" key="8">
    <source>
        <dbReference type="EMBL" id="PWN34338.1"/>
    </source>
</evidence>
<proteinExistence type="inferred from homology"/>
<dbReference type="Gene3D" id="1.10.150.80">
    <property type="entry name" value="HRDC domain"/>
    <property type="match status" value="1"/>
</dbReference>
<dbReference type="SUPFAM" id="SSF47819">
    <property type="entry name" value="HRDC-like"/>
    <property type="match status" value="1"/>
</dbReference>
<dbReference type="GO" id="GO:0071039">
    <property type="term" value="P:nuclear polyadenylation-dependent CUT catabolic process"/>
    <property type="evidence" value="ECO:0007669"/>
    <property type="project" value="TreeGrafter"/>
</dbReference>